<dbReference type="PANTHER" id="PTHR45931">
    <property type="entry name" value="SI:CH211-59O9.10"/>
    <property type="match status" value="1"/>
</dbReference>
<dbReference type="SUPFAM" id="SSF57850">
    <property type="entry name" value="RING/U-box"/>
    <property type="match status" value="2"/>
</dbReference>
<evidence type="ECO:0000256" key="8">
    <source>
        <dbReference type="ARBA" id="ARBA00022771"/>
    </source>
</evidence>
<evidence type="ECO:0000256" key="15">
    <source>
        <dbReference type="SAM" id="MobiDB-lite"/>
    </source>
</evidence>
<feature type="transmembrane region" description="Helical" evidence="16">
    <location>
        <begin position="155"/>
        <end position="182"/>
    </location>
</feature>
<gene>
    <name evidence="18" type="ORF">HPG69_015755</name>
</gene>
<dbReference type="GO" id="GO:0061630">
    <property type="term" value="F:ubiquitin protein ligase activity"/>
    <property type="evidence" value="ECO:0007669"/>
    <property type="project" value="UniProtKB-EC"/>
</dbReference>
<evidence type="ECO:0000256" key="7">
    <source>
        <dbReference type="ARBA" id="ARBA00022729"/>
    </source>
</evidence>
<dbReference type="Proteomes" id="UP000551758">
    <property type="component" value="Unassembled WGS sequence"/>
</dbReference>
<dbReference type="GO" id="GO:0031090">
    <property type="term" value="C:organelle membrane"/>
    <property type="evidence" value="ECO:0007669"/>
    <property type="project" value="UniProtKB-ARBA"/>
</dbReference>
<dbReference type="Gene3D" id="3.30.40.10">
    <property type="entry name" value="Zinc/RING finger domain, C3HC4 (zinc finger)"/>
    <property type="match status" value="1"/>
</dbReference>
<dbReference type="GO" id="GO:1902532">
    <property type="term" value="P:negative regulation of intracellular signal transduction"/>
    <property type="evidence" value="ECO:0007669"/>
    <property type="project" value="UniProtKB-ARBA"/>
</dbReference>
<name>A0A7J7E7V8_DICBM</name>
<keyword evidence="10 16" id="KW-1133">Transmembrane helix</keyword>
<feature type="domain" description="RING-type" evidence="17">
    <location>
        <begin position="215"/>
        <end position="283"/>
    </location>
</feature>
<comment type="caution">
    <text evidence="18">The sequence shown here is derived from an EMBL/GenBank/DDBJ whole genome shotgun (WGS) entry which is preliminary data.</text>
</comment>
<keyword evidence="9" id="KW-0862">Zinc</keyword>
<dbReference type="InterPro" id="IPR013083">
    <property type="entry name" value="Znf_RING/FYVE/PHD"/>
</dbReference>
<evidence type="ECO:0000256" key="14">
    <source>
        <dbReference type="PROSITE-ProRule" id="PRU00175"/>
    </source>
</evidence>
<reference evidence="18 19" key="1">
    <citation type="journal article" date="2020" name="Mol. Biol. Evol.">
        <title>Interspecific Gene Flow and the Evolution of Specialization in Black and White Rhinoceros.</title>
        <authorList>
            <person name="Moodley Y."/>
            <person name="Westbury M.V."/>
            <person name="Russo I.M."/>
            <person name="Gopalakrishnan S."/>
            <person name="Rakotoarivelo A."/>
            <person name="Olsen R.A."/>
            <person name="Prost S."/>
            <person name="Tunstall T."/>
            <person name="Ryder O.A."/>
            <person name="Dalen L."/>
            <person name="Bruford M.W."/>
        </authorList>
    </citation>
    <scope>NUCLEOTIDE SEQUENCE [LARGE SCALE GENOMIC DNA]</scope>
    <source>
        <strain evidence="18">SBR-YM</strain>
        <tissue evidence="18">Skin</tissue>
    </source>
</reference>
<keyword evidence="11 16" id="KW-0472">Membrane</keyword>
<evidence type="ECO:0000259" key="17">
    <source>
        <dbReference type="PROSITE" id="PS50089"/>
    </source>
</evidence>
<dbReference type="EMBL" id="JACDTQ010003894">
    <property type="protein sequence ID" value="KAF5911777.1"/>
    <property type="molecule type" value="Genomic_DNA"/>
</dbReference>
<feature type="compositionally biased region" description="Low complexity" evidence="15">
    <location>
        <begin position="350"/>
        <end position="363"/>
    </location>
</feature>
<dbReference type="Pfam" id="PF02225">
    <property type="entry name" value="PA"/>
    <property type="match status" value="1"/>
</dbReference>
<dbReference type="GO" id="GO:0005737">
    <property type="term" value="C:cytoplasm"/>
    <property type="evidence" value="ECO:0007669"/>
    <property type="project" value="UniProtKB-ARBA"/>
</dbReference>
<feature type="region of interest" description="Disordered" evidence="15">
    <location>
        <begin position="282"/>
        <end position="363"/>
    </location>
</feature>
<comment type="subcellular location">
    <subcellularLocation>
        <location evidence="13">Endomembrane system</location>
        <topology evidence="13">Single-pass type I membrane protein</topology>
    </subcellularLocation>
</comment>
<feature type="compositionally biased region" description="Acidic residues" evidence="15">
    <location>
        <begin position="292"/>
        <end position="309"/>
    </location>
</feature>
<evidence type="ECO:0000256" key="10">
    <source>
        <dbReference type="ARBA" id="ARBA00022989"/>
    </source>
</evidence>
<evidence type="ECO:0000313" key="19">
    <source>
        <dbReference type="Proteomes" id="UP000551758"/>
    </source>
</evidence>
<dbReference type="GO" id="GO:0006511">
    <property type="term" value="P:ubiquitin-dependent protein catabolic process"/>
    <property type="evidence" value="ECO:0007669"/>
    <property type="project" value="UniProtKB-ARBA"/>
</dbReference>
<dbReference type="InterPro" id="IPR001841">
    <property type="entry name" value="Znf_RING"/>
</dbReference>
<protein>
    <recommendedName>
        <fullName evidence="3">RING-type E3 ubiquitin transferase</fullName>
        <ecNumber evidence="3">2.3.2.27</ecNumber>
    </recommendedName>
</protein>
<evidence type="ECO:0000256" key="9">
    <source>
        <dbReference type="ARBA" id="ARBA00022833"/>
    </source>
</evidence>
<feature type="compositionally biased region" description="Polar residues" evidence="15">
    <location>
        <begin position="322"/>
        <end position="333"/>
    </location>
</feature>
<comment type="pathway">
    <text evidence="2">Protein modification; protein ubiquitination.</text>
</comment>
<keyword evidence="7" id="KW-0732">Signal</keyword>
<dbReference type="InterPro" id="IPR044744">
    <property type="entry name" value="ZNRF4/RNF13/RNF167_PA"/>
</dbReference>
<dbReference type="Gene3D" id="3.50.30.30">
    <property type="match status" value="1"/>
</dbReference>
<dbReference type="GO" id="GO:0012505">
    <property type="term" value="C:endomembrane system"/>
    <property type="evidence" value="ECO:0007669"/>
    <property type="project" value="UniProtKB-SubCell"/>
</dbReference>
<evidence type="ECO:0000256" key="1">
    <source>
        <dbReference type="ARBA" id="ARBA00000900"/>
    </source>
</evidence>
<keyword evidence="5 16" id="KW-0812">Transmembrane</keyword>
<dbReference type="GO" id="GO:0008270">
    <property type="term" value="F:zinc ion binding"/>
    <property type="evidence" value="ECO:0007669"/>
    <property type="project" value="UniProtKB-KW"/>
</dbReference>
<keyword evidence="19" id="KW-1185">Reference proteome</keyword>
<evidence type="ECO:0000256" key="16">
    <source>
        <dbReference type="SAM" id="Phobius"/>
    </source>
</evidence>
<proteinExistence type="predicted"/>
<dbReference type="CDD" id="cd02123">
    <property type="entry name" value="PA_C_RZF_like"/>
    <property type="match status" value="1"/>
</dbReference>
<evidence type="ECO:0000256" key="3">
    <source>
        <dbReference type="ARBA" id="ARBA00012483"/>
    </source>
</evidence>
<sequence>MHPAAFQLPVVVATVLWGAAPIRGLIRAGFLVEAHPANACSPISPPPPAPVNGSVFIALLRRFDCNFDLKVAECGAGAGKLRVLNAQKAGYGAAVVHNVNSNELLNMVWNSEEIQQQIWIPSVFIGERSSEYLRALFVYEKGARVLLVPDNSFPLGYYLIPFTGIVGLLVLAMGAVMIVRCIQHRKRLQRNRLTKEQLKQIPTHDYQKGDQYDVCAICLDEYEDGDKLRVLPCAHGEALPSCAHAPTPPAGTRCFTSFFSAAYHSRCVDPWLTQTRKTCPICKQPVHRGPGDEEEEEETQEQEGDEAEEPRDHPASERTPLLGSSPTLPTSFGSLAAAPLVFPGPSTDLPSPSSSSSSVAILV</sequence>
<dbReference type="EC" id="2.3.2.27" evidence="3"/>
<evidence type="ECO:0000256" key="11">
    <source>
        <dbReference type="ARBA" id="ARBA00023136"/>
    </source>
</evidence>
<dbReference type="AlphaFoldDB" id="A0A7J7E7V8"/>
<comment type="catalytic activity">
    <reaction evidence="1">
        <text>S-ubiquitinyl-[E2 ubiquitin-conjugating enzyme]-L-cysteine + [acceptor protein]-L-lysine = [E2 ubiquitin-conjugating enzyme]-L-cysteine + N(6)-ubiquitinyl-[acceptor protein]-L-lysine.</text>
        <dbReference type="EC" id="2.3.2.27"/>
    </reaction>
</comment>
<evidence type="ECO:0000256" key="5">
    <source>
        <dbReference type="ARBA" id="ARBA00022692"/>
    </source>
</evidence>
<evidence type="ECO:0000256" key="12">
    <source>
        <dbReference type="ARBA" id="ARBA00023180"/>
    </source>
</evidence>
<evidence type="ECO:0000256" key="4">
    <source>
        <dbReference type="ARBA" id="ARBA00022679"/>
    </source>
</evidence>
<dbReference type="PANTHER" id="PTHR45931:SF20">
    <property type="entry name" value="RING-TYPE E3 UBIQUITIN TRANSFERASE"/>
    <property type="match status" value="1"/>
</dbReference>
<dbReference type="Pfam" id="PF17123">
    <property type="entry name" value="zf-RING_11"/>
    <property type="match status" value="1"/>
</dbReference>
<accession>A0A7J7E7V8</accession>
<dbReference type="PROSITE" id="PS50089">
    <property type="entry name" value="ZF_RING_2"/>
    <property type="match status" value="1"/>
</dbReference>
<dbReference type="InterPro" id="IPR003137">
    <property type="entry name" value="PA_domain"/>
</dbReference>
<evidence type="ECO:0000313" key="18">
    <source>
        <dbReference type="EMBL" id="KAF5911777.1"/>
    </source>
</evidence>
<keyword evidence="12" id="KW-0325">Glycoprotein</keyword>
<dbReference type="FunFam" id="3.50.30.30:FF:000013">
    <property type="entry name" value="E3 ubiquitin-protein ligase RNF167"/>
    <property type="match status" value="1"/>
</dbReference>
<evidence type="ECO:0000256" key="13">
    <source>
        <dbReference type="ARBA" id="ARBA00046288"/>
    </source>
</evidence>
<organism evidence="18 19">
    <name type="scientific">Diceros bicornis minor</name>
    <name type="common">South-central black rhinoceros</name>
    <dbReference type="NCBI Taxonomy" id="77932"/>
    <lineage>
        <taxon>Eukaryota</taxon>
        <taxon>Metazoa</taxon>
        <taxon>Chordata</taxon>
        <taxon>Craniata</taxon>
        <taxon>Vertebrata</taxon>
        <taxon>Euteleostomi</taxon>
        <taxon>Mammalia</taxon>
        <taxon>Eutheria</taxon>
        <taxon>Laurasiatheria</taxon>
        <taxon>Perissodactyla</taxon>
        <taxon>Rhinocerotidae</taxon>
        <taxon>Diceros</taxon>
    </lineage>
</organism>
<dbReference type="GO" id="GO:0005634">
    <property type="term" value="C:nucleus"/>
    <property type="evidence" value="ECO:0007669"/>
    <property type="project" value="TreeGrafter"/>
</dbReference>
<evidence type="ECO:0000256" key="6">
    <source>
        <dbReference type="ARBA" id="ARBA00022723"/>
    </source>
</evidence>
<keyword evidence="6" id="KW-0479">Metal-binding</keyword>
<keyword evidence="8 14" id="KW-0863">Zinc-finger</keyword>
<evidence type="ECO:0000256" key="2">
    <source>
        <dbReference type="ARBA" id="ARBA00004906"/>
    </source>
</evidence>
<dbReference type="InterPro" id="IPR051834">
    <property type="entry name" value="RING_finger_E3_ligase"/>
</dbReference>
<keyword evidence="4" id="KW-0808">Transferase</keyword>